<reference evidence="1 2" key="1">
    <citation type="submission" date="2024-04" db="EMBL/GenBank/DDBJ databases">
        <title>genome sequences of Mucor flavus KT1a and Helicostylum pulchrum KT1b strains isolation_sourced from the surface of a dry-aged beef.</title>
        <authorList>
            <person name="Toyotome T."/>
            <person name="Hosono M."/>
            <person name="Torimaru M."/>
            <person name="Fukuda K."/>
            <person name="Mikami N."/>
        </authorList>
    </citation>
    <scope>NUCLEOTIDE SEQUENCE [LARGE SCALE GENOMIC DNA]</scope>
    <source>
        <strain evidence="1 2">KT1b</strain>
    </source>
</reference>
<evidence type="ECO:0000313" key="2">
    <source>
        <dbReference type="Proteomes" id="UP001476247"/>
    </source>
</evidence>
<dbReference type="Proteomes" id="UP001476247">
    <property type="component" value="Unassembled WGS sequence"/>
</dbReference>
<gene>
    <name evidence="1" type="ORF">HPULCUR_010087</name>
</gene>
<accession>A0ABP9YC97</accession>
<name>A0ABP9YC97_9FUNG</name>
<comment type="caution">
    <text evidence="1">The sequence shown here is derived from an EMBL/GenBank/DDBJ whole genome shotgun (WGS) entry which is preliminary data.</text>
</comment>
<dbReference type="EMBL" id="BAABUJ010000036">
    <property type="protein sequence ID" value="GAA5804586.1"/>
    <property type="molecule type" value="Genomic_DNA"/>
</dbReference>
<proteinExistence type="predicted"/>
<keyword evidence="2" id="KW-1185">Reference proteome</keyword>
<protein>
    <submittedName>
        <fullName evidence="1">Uncharacterized protein</fullName>
    </submittedName>
</protein>
<organism evidence="1 2">
    <name type="scientific">Helicostylum pulchrum</name>
    <dbReference type="NCBI Taxonomy" id="562976"/>
    <lineage>
        <taxon>Eukaryota</taxon>
        <taxon>Fungi</taxon>
        <taxon>Fungi incertae sedis</taxon>
        <taxon>Mucoromycota</taxon>
        <taxon>Mucoromycotina</taxon>
        <taxon>Mucoromycetes</taxon>
        <taxon>Mucorales</taxon>
        <taxon>Mucorineae</taxon>
        <taxon>Mucoraceae</taxon>
        <taxon>Helicostylum</taxon>
    </lineage>
</organism>
<sequence length="60" mass="6986">MYESREEYVKSVERRHFQELTFVNNTAANIFVAANRQATNNSETDNIAPLSDFQNVRAYN</sequence>
<evidence type="ECO:0000313" key="1">
    <source>
        <dbReference type="EMBL" id="GAA5804586.1"/>
    </source>
</evidence>